<sequence>MSEKDVKQNEVPQNRDKEFLADPWARTRTRNGLAADEVISALQKSIRKGKERAACEFAYEMYISSPQMEEKLWRRLQAISVEDIGMGNPKAPILINSLNQMRQNFSYNEPDRAMMFVHAIRYLCESTKDRSSDLLKNIIIKNFALGYVPKIPDYALDKHTTRGKKMGRGSMHFLEVDSKVTSQLKVDNHYWDEYHKIRENWDESKVIPNAFKFNPYQI</sequence>
<dbReference type="GO" id="GO:0006260">
    <property type="term" value="P:DNA replication"/>
    <property type="evidence" value="ECO:0007669"/>
    <property type="project" value="InterPro"/>
</dbReference>
<dbReference type="GO" id="GO:0003677">
    <property type="term" value="F:DNA binding"/>
    <property type="evidence" value="ECO:0007669"/>
    <property type="project" value="InterPro"/>
</dbReference>
<gene>
    <name evidence="2" type="ORF">IV87_GL001077</name>
    <name evidence="3" type="ORF">SAMN04487973_11334</name>
</gene>
<reference evidence="2 4" key="1">
    <citation type="journal article" date="2015" name="Genome Announc.">
        <title>Expanding the biotechnology potential of lactobacilli through comparative genomics of 213 strains and associated genera.</title>
        <authorList>
            <person name="Sun Z."/>
            <person name="Harris H.M."/>
            <person name="McCann A."/>
            <person name="Guo C."/>
            <person name="Argimon S."/>
            <person name="Zhang W."/>
            <person name="Yang X."/>
            <person name="Jeffery I.B."/>
            <person name="Cooney J.C."/>
            <person name="Kagawa T.F."/>
            <person name="Liu W."/>
            <person name="Song Y."/>
            <person name="Salvetti E."/>
            <person name="Wrobel A."/>
            <person name="Rasinkangas P."/>
            <person name="Parkhill J."/>
            <person name="Rea M.C."/>
            <person name="O'Sullivan O."/>
            <person name="Ritari J."/>
            <person name="Douillard F.P."/>
            <person name="Paul Ross R."/>
            <person name="Yang R."/>
            <person name="Briner A.E."/>
            <person name="Felis G.E."/>
            <person name="de Vos W.M."/>
            <person name="Barrangou R."/>
            <person name="Klaenhammer T.R."/>
            <person name="Caufield P.W."/>
            <person name="Cui Y."/>
            <person name="Zhang H."/>
            <person name="O'Toole P.W."/>
        </authorList>
    </citation>
    <scope>NUCLEOTIDE SEQUENCE [LARGE SCALE GENOMIC DNA]</scope>
    <source>
        <strain evidence="2 4">DSM 22301</strain>
    </source>
</reference>
<evidence type="ECO:0000313" key="3">
    <source>
        <dbReference type="EMBL" id="SER69590.1"/>
    </source>
</evidence>
<dbReference type="PATRIC" id="fig|319653.3.peg.1092"/>
<dbReference type="GeneID" id="76044269"/>
<name>A0A0R2JXB4_9LACO</name>
<proteinExistence type="predicted"/>
<evidence type="ECO:0000313" key="4">
    <source>
        <dbReference type="Proteomes" id="UP000051749"/>
    </source>
</evidence>
<dbReference type="Gene3D" id="1.20.272.10">
    <property type="match status" value="1"/>
</dbReference>
<dbReference type="EMBL" id="JQBY01000023">
    <property type="protein sequence ID" value="KRN81643.1"/>
    <property type="molecule type" value="Genomic_DNA"/>
</dbReference>
<evidence type="ECO:0000313" key="5">
    <source>
        <dbReference type="Proteomes" id="UP000182818"/>
    </source>
</evidence>
<dbReference type="Proteomes" id="UP000182818">
    <property type="component" value="Unassembled WGS sequence"/>
</dbReference>
<dbReference type="InterPro" id="IPR008921">
    <property type="entry name" value="DNA_pol3_clamp-load_cplx_C"/>
</dbReference>
<dbReference type="Proteomes" id="UP000051749">
    <property type="component" value="Unassembled WGS sequence"/>
</dbReference>
<evidence type="ECO:0000259" key="1">
    <source>
        <dbReference type="Pfam" id="PF12002"/>
    </source>
</evidence>
<dbReference type="RefSeq" id="WP_057807517.1">
    <property type="nucleotide sequence ID" value="NZ_BJYP01000028.1"/>
</dbReference>
<accession>A0A0R2JXB4</accession>
<dbReference type="EMBL" id="FOGK01000013">
    <property type="protein sequence ID" value="SER69590.1"/>
    <property type="molecule type" value="Genomic_DNA"/>
</dbReference>
<reference evidence="3 5" key="2">
    <citation type="submission" date="2016-10" db="EMBL/GenBank/DDBJ databases">
        <authorList>
            <person name="Varghese N."/>
            <person name="Submissions S."/>
        </authorList>
    </citation>
    <scope>NUCLEOTIDE SEQUENCE [LARGE SCALE GENOMIC DNA]</scope>
    <source>
        <strain evidence="3 5">CGMCC 1.3889</strain>
    </source>
</reference>
<protein>
    <submittedName>
        <fullName evidence="3">MgsA AAA+ ATPase C terminal</fullName>
    </submittedName>
</protein>
<dbReference type="OrthoDB" id="7276772at2"/>
<dbReference type="InterPro" id="IPR021886">
    <property type="entry name" value="MgsA_C"/>
</dbReference>
<dbReference type="Pfam" id="PF12002">
    <property type="entry name" value="MgsA_C"/>
    <property type="match status" value="1"/>
</dbReference>
<feature type="domain" description="MgsA AAA+ ATPase C-terminal" evidence="1">
    <location>
        <begin position="70"/>
        <end position="200"/>
    </location>
</feature>
<dbReference type="AlphaFoldDB" id="A0A0R2JXB4"/>
<dbReference type="SUPFAM" id="SSF48019">
    <property type="entry name" value="post-AAA+ oligomerization domain-like"/>
    <property type="match status" value="1"/>
</dbReference>
<organism evidence="2 4">
    <name type="scientific">Pediococcus ethanolidurans</name>
    <dbReference type="NCBI Taxonomy" id="319653"/>
    <lineage>
        <taxon>Bacteria</taxon>
        <taxon>Bacillati</taxon>
        <taxon>Bacillota</taxon>
        <taxon>Bacilli</taxon>
        <taxon>Lactobacillales</taxon>
        <taxon>Lactobacillaceae</taxon>
        <taxon>Pediococcus</taxon>
    </lineage>
</organism>
<dbReference type="STRING" id="319653.SAMN04487973_11334"/>
<evidence type="ECO:0000313" key="2">
    <source>
        <dbReference type="EMBL" id="KRN81643.1"/>
    </source>
</evidence>
<keyword evidence="5" id="KW-1185">Reference proteome</keyword>
<comment type="caution">
    <text evidence="2">The sequence shown here is derived from an EMBL/GenBank/DDBJ whole genome shotgun (WGS) entry which is preliminary data.</text>
</comment>